<evidence type="ECO:0000313" key="1">
    <source>
        <dbReference type="EMBL" id="KAH7850643.1"/>
    </source>
</evidence>
<sequence>MGVKVTVLASRFVQRQMISNNASPTADGLTFAYFSDGYDNGINLSVDLNHFRSEFKRRSTEAMVELITASANEGLPITCIVYGMLLSWAAQVARDFDIASAPLWVQPAAIFDIYYHYFNGHGDEIRKISTDNSSCSQVTLPGLPPLTRCDLPTYMLPSKSANPFALPAFEEQLETLDAESKKPTVLVNTIDSLEEEALRAIDKYNLLAIGPLIPQALLDGKDNSDTTYGCDLVQKSRIDGIVEWLDAKPRLSVVYVSFGSFLGVSDQQMEEIARGLLESQRPFLWVIKDTENGNKLSCREELERQGMIVPWCSQVEVLSHPSLGCFVTHCGWNSSLETLACGVLVVGLPLFTDQPINAKLLVDTFKIGVRLTVNEQGIAERDEVKRCIEVVMGEGEKREEIRRNAEKWKELAKDATKERGSSHVNLKAFVGDF</sequence>
<gene>
    <name evidence="1" type="ORF">Vadar_000796</name>
</gene>
<keyword evidence="2" id="KW-1185">Reference proteome</keyword>
<evidence type="ECO:0000313" key="2">
    <source>
        <dbReference type="Proteomes" id="UP000828048"/>
    </source>
</evidence>
<dbReference type="Proteomes" id="UP000828048">
    <property type="component" value="Chromosome 8"/>
</dbReference>
<organism evidence="1 2">
    <name type="scientific">Vaccinium darrowii</name>
    <dbReference type="NCBI Taxonomy" id="229202"/>
    <lineage>
        <taxon>Eukaryota</taxon>
        <taxon>Viridiplantae</taxon>
        <taxon>Streptophyta</taxon>
        <taxon>Embryophyta</taxon>
        <taxon>Tracheophyta</taxon>
        <taxon>Spermatophyta</taxon>
        <taxon>Magnoliopsida</taxon>
        <taxon>eudicotyledons</taxon>
        <taxon>Gunneridae</taxon>
        <taxon>Pentapetalae</taxon>
        <taxon>asterids</taxon>
        <taxon>Ericales</taxon>
        <taxon>Ericaceae</taxon>
        <taxon>Vaccinioideae</taxon>
        <taxon>Vaccinieae</taxon>
        <taxon>Vaccinium</taxon>
    </lineage>
</organism>
<reference evidence="1 2" key="1">
    <citation type="journal article" date="2021" name="Hortic Res">
        <title>High-quality reference genome and annotation aids understanding of berry development for evergreen blueberry (Vaccinium darrowii).</title>
        <authorList>
            <person name="Yu J."/>
            <person name="Hulse-Kemp A.M."/>
            <person name="Babiker E."/>
            <person name="Staton M."/>
        </authorList>
    </citation>
    <scope>NUCLEOTIDE SEQUENCE [LARGE SCALE GENOMIC DNA]</scope>
    <source>
        <strain evidence="2">cv. NJ 8807/NJ 8810</strain>
        <tissue evidence="1">Young leaf</tissue>
    </source>
</reference>
<comment type="caution">
    <text evidence="1">The sequence shown here is derived from an EMBL/GenBank/DDBJ whole genome shotgun (WGS) entry which is preliminary data.</text>
</comment>
<proteinExistence type="predicted"/>
<accession>A0ACB7YAN8</accession>
<dbReference type="EMBL" id="CM037158">
    <property type="protein sequence ID" value="KAH7850643.1"/>
    <property type="molecule type" value="Genomic_DNA"/>
</dbReference>
<name>A0ACB7YAN8_9ERIC</name>
<protein>
    <submittedName>
        <fullName evidence="1">Uncharacterized protein</fullName>
    </submittedName>
</protein>